<dbReference type="InterPro" id="IPR027417">
    <property type="entry name" value="P-loop_NTPase"/>
</dbReference>
<evidence type="ECO:0000256" key="3">
    <source>
        <dbReference type="ARBA" id="ARBA00022840"/>
    </source>
</evidence>
<dbReference type="InterPro" id="IPR000014">
    <property type="entry name" value="PAS"/>
</dbReference>
<dbReference type="SUPFAM" id="SSF46689">
    <property type="entry name" value="Homeodomain-like"/>
    <property type="match status" value="1"/>
</dbReference>
<evidence type="ECO:0000259" key="8">
    <source>
        <dbReference type="PROSITE" id="PS50112"/>
    </source>
</evidence>
<dbReference type="InterPro" id="IPR030828">
    <property type="entry name" value="HTH_TyrR"/>
</dbReference>
<dbReference type="PROSITE" id="PS50045">
    <property type="entry name" value="SIGMA54_INTERACT_4"/>
    <property type="match status" value="1"/>
</dbReference>
<protein>
    <recommendedName>
        <fullName evidence="4">HTH-type transcriptional regulatory protein TyrR</fullName>
    </recommendedName>
</protein>
<dbReference type="SMART" id="SM00382">
    <property type="entry name" value="AAA"/>
    <property type="match status" value="1"/>
</dbReference>
<dbReference type="Pfam" id="PF00571">
    <property type="entry name" value="CBS"/>
    <property type="match status" value="1"/>
</dbReference>
<dbReference type="InterPro" id="IPR000700">
    <property type="entry name" value="PAS-assoc_C"/>
</dbReference>
<dbReference type="Gene3D" id="3.40.50.300">
    <property type="entry name" value="P-loop containing nucleotide triphosphate hydrolases"/>
    <property type="match status" value="1"/>
</dbReference>
<sequence>MKLREIKMHDPVILQTNLTVQEAAAILLQKNVDCAPVIDKKGNIEGLLTNRHILNLVSQKGNLSTLITDIMSNRVVIGHPDDTIEDYLNPALEYLLVVDEKKIMGIITHKDLGNKFFRSYTKISYELEAIINSIHNLIIAVDRNGFVEVTNDAFQRFLGMTAEELKRLHVKNIAPESGLEEVVKSGKVELAQKIMVFNRWFLTNRFPIKKDGKIIGAVAVLQDMTELDNIAEELEHYKSLNNELDMIINSSFDGILVADGNGIVLRTNEAFEKVTGVKREDILERSMIDFEKEGLVSESAVKLALERKESVTISHQTNKSGRLHLTTANLCFDDHGNIYRVVCNVRDITELNELRQRIEEIKGLSQHYESELRALRLQYSGSDKIIFKSEKMKSLLGMVVKLAHYDSTILITGETGTGKELIAETIHKNSSRCNEPYIKVNCGAIPENLLESELFGYDYGAFTGAKKQGKAGQFQLANGGTIFLDEIGDLPFNMQVKLLRVIQNKEITRVGSEKSIPIDVRFIAGTNRNLLDLVGKKEFREDLYYRLNVVPIHVPPLRERKEDIPILINHFINLFNKKYDQNKRVSSEVIDRLMDYNWLGNVRELENLIERLMVTSTGYLINRRDLPSYFNQTSVKPSGVLVSGIVPLQDAIESLEKQLLQKAYSGNLTTRQMAKLLQVDHSTIVKKAAKYGISKQNSVNNQKR</sequence>
<feature type="domain" description="CBS" evidence="10">
    <location>
        <begin position="7"/>
        <end position="65"/>
    </location>
</feature>
<dbReference type="SUPFAM" id="SSF52540">
    <property type="entry name" value="P-loop containing nucleoside triphosphate hydrolases"/>
    <property type="match status" value="1"/>
</dbReference>
<dbReference type="Proteomes" id="UP000036356">
    <property type="component" value="Unassembled WGS sequence"/>
</dbReference>
<reference evidence="11 12" key="1">
    <citation type="submission" date="2015-06" db="EMBL/GenBank/DDBJ databases">
        <title>Draft genome of the moderately acidophilic sulfate reducer Candidatus Desulfosporosinus acididurans strain M1.</title>
        <authorList>
            <person name="Poehlein A."/>
            <person name="Petzsch P."/>
            <person name="Johnson B.D."/>
            <person name="Schloemann M."/>
            <person name="Daniel R."/>
            <person name="Muehling M."/>
        </authorList>
    </citation>
    <scope>NUCLEOTIDE SEQUENCE [LARGE SCALE GENOMIC DNA]</scope>
    <source>
        <strain evidence="11 12">M1</strain>
    </source>
</reference>
<dbReference type="InterPro" id="IPR003593">
    <property type="entry name" value="AAA+_ATPase"/>
</dbReference>
<dbReference type="AlphaFoldDB" id="A0A0J1FPC6"/>
<dbReference type="NCBIfam" id="TIGR04381">
    <property type="entry name" value="HTH_TypR"/>
    <property type="match status" value="1"/>
</dbReference>
<dbReference type="InterPro" id="IPR035965">
    <property type="entry name" value="PAS-like_dom_sf"/>
</dbReference>
<dbReference type="InterPro" id="IPR002078">
    <property type="entry name" value="Sigma_54_int"/>
</dbReference>
<dbReference type="Pfam" id="PF00989">
    <property type="entry name" value="PAS"/>
    <property type="match status" value="1"/>
</dbReference>
<dbReference type="CDD" id="cd02205">
    <property type="entry name" value="CBS_pair_SF"/>
    <property type="match status" value="1"/>
</dbReference>
<dbReference type="CDD" id="cd00130">
    <property type="entry name" value="PAS"/>
    <property type="match status" value="2"/>
</dbReference>
<dbReference type="EMBL" id="LDZY01000011">
    <property type="protein sequence ID" value="KLU64818.1"/>
    <property type="molecule type" value="Genomic_DNA"/>
</dbReference>
<keyword evidence="2" id="KW-0058">Aromatic hydrocarbons catabolism</keyword>
<dbReference type="InterPro" id="IPR058031">
    <property type="entry name" value="AAA_lid_NorR"/>
</dbReference>
<evidence type="ECO:0000259" key="10">
    <source>
        <dbReference type="PROSITE" id="PS51371"/>
    </source>
</evidence>
<accession>A0A0J1FPC6</accession>
<dbReference type="Gene3D" id="3.10.580.10">
    <property type="entry name" value="CBS-domain"/>
    <property type="match status" value="1"/>
</dbReference>
<dbReference type="InterPro" id="IPR046342">
    <property type="entry name" value="CBS_dom_sf"/>
</dbReference>
<dbReference type="PANTHER" id="PTHR32071:SF57">
    <property type="entry name" value="C4-DICARBOXYLATE TRANSPORT TRANSCRIPTIONAL REGULATORY PROTEIN DCTD"/>
    <property type="match status" value="1"/>
</dbReference>
<dbReference type="Pfam" id="PF00158">
    <property type="entry name" value="Sigma54_activat"/>
    <property type="match status" value="1"/>
</dbReference>
<dbReference type="NCBIfam" id="TIGR00229">
    <property type="entry name" value="sensory_box"/>
    <property type="match status" value="2"/>
</dbReference>
<evidence type="ECO:0000256" key="6">
    <source>
        <dbReference type="SAM" id="Coils"/>
    </source>
</evidence>
<dbReference type="RefSeq" id="WP_047810970.1">
    <property type="nucleotide sequence ID" value="NZ_LDZY01000011.1"/>
</dbReference>
<feature type="domain" description="Sigma-54 factor interaction" evidence="7">
    <location>
        <begin position="385"/>
        <end position="614"/>
    </location>
</feature>
<dbReference type="InterPro" id="IPR000644">
    <property type="entry name" value="CBS_dom"/>
</dbReference>
<dbReference type="Pfam" id="PF13426">
    <property type="entry name" value="PAS_9"/>
    <property type="match status" value="1"/>
</dbReference>
<feature type="domain" description="PAC" evidence="9">
    <location>
        <begin position="307"/>
        <end position="360"/>
    </location>
</feature>
<dbReference type="PROSITE" id="PS00675">
    <property type="entry name" value="SIGMA54_INTERACT_1"/>
    <property type="match status" value="1"/>
</dbReference>
<dbReference type="InterPro" id="IPR013767">
    <property type="entry name" value="PAS_fold"/>
</dbReference>
<dbReference type="SUPFAM" id="SSF54631">
    <property type="entry name" value="CBS-domain pair"/>
    <property type="match status" value="1"/>
</dbReference>
<dbReference type="PROSITE" id="PS00676">
    <property type="entry name" value="SIGMA54_INTERACT_2"/>
    <property type="match status" value="1"/>
</dbReference>
<evidence type="ECO:0000256" key="1">
    <source>
        <dbReference type="ARBA" id="ARBA00022741"/>
    </source>
</evidence>
<dbReference type="PROSITE" id="PS50113">
    <property type="entry name" value="PAC"/>
    <property type="match status" value="1"/>
</dbReference>
<dbReference type="PATRIC" id="fig|476652.3.peg.3311"/>
<dbReference type="GO" id="GO:0005524">
    <property type="term" value="F:ATP binding"/>
    <property type="evidence" value="ECO:0007669"/>
    <property type="project" value="UniProtKB-KW"/>
</dbReference>
<dbReference type="PANTHER" id="PTHR32071">
    <property type="entry name" value="TRANSCRIPTIONAL REGULATORY PROTEIN"/>
    <property type="match status" value="1"/>
</dbReference>
<dbReference type="SUPFAM" id="SSF55785">
    <property type="entry name" value="PYP-like sensor domain (PAS domain)"/>
    <property type="match status" value="2"/>
</dbReference>
<dbReference type="Gene3D" id="1.10.10.60">
    <property type="entry name" value="Homeodomain-like"/>
    <property type="match status" value="1"/>
</dbReference>
<dbReference type="InterPro" id="IPR009057">
    <property type="entry name" value="Homeodomain-like_sf"/>
</dbReference>
<keyword evidence="3" id="KW-0067">ATP-binding</keyword>
<keyword evidence="5" id="KW-0129">CBS domain</keyword>
<evidence type="ECO:0000259" key="9">
    <source>
        <dbReference type="PROSITE" id="PS50113"/>
    </source>
</evidence>
<dbReference type="SMART" id="SM00091">
    <property type="entry name" value="PAS"/>
    <property type="match status" value="2"/>
</dbReference>
<evidence type="ECO:0000256" key="4">
    <source>
        <dbReference type="ARBA" id="ARBA00029500"/>
    </source>
</evidence>
<comment type="caution">
    <text evidence="11">The sequence shown here is derived from an EMBL/GenBank/DDBJ whole genome shotgun (WGS) entry which is preliminary data.</text>
</comment>
<dbReference type="SMART" id="SM00116">
    <property type="entry name" value="CBS"/>
    <property type="match status" value="2"/>
</dbReference>
<feature type="coiled-coil region" evidence="6">
    <location>
        <begin position="351"/>
        <end position="378"/>
    </location>
</feature>
<gene>
    <name evidence="11" type="primary">zraR_6</name>
    <name evidence="11" type="ORF">DEAC_c31460</name>
</gene>
<evidence type="ECO:0000256" key="2">
    <source>
        <dbReference type="ARBA" id="ARBA00022797"/>
    </source>
</evidence>
<dbReference type="Gene3D" id="1.10.8.60">
    <property type="match status" value="1"/>
</dbReference>
<name>A0A0J1FPC6_9FIRM</name>
<dbReference type="CDD" id="cd00009">
    <property type="entry name" value="AAA"/>
    <property type="match status" value="1"/>
</dbReference>
<dbReference type="PROSITE" id="PS51371">
    <property type="entry name" value="CBS"/>
    <property type="match status" value="1"/>
</dbReference>
<dbReference type="Pfam" id="PF18024">
    <property type="entry name" value="HTH_50"/>
    <property type="match status" value="1"/>
</dbReference>
<evidence type="ECO:0000259" key="7">
    <source>
        <dbReference type="PROSITE" id="PS50045"/>
    </source>
</evidence>
<dbReference type="InterPro" id="IPR025943">
    <property type="entry name" value="Sigma_54_int_dom_ATP-bd_2"/>
</dbReference>
<evidence type="ECO:0000313" key="12">
    <source>
        <dbReference type="Proteomes" id="UP000036356"/>
    </source>
</evidence>
<dbReference type="PROSITE" id="PS50112">
    <property type="entry name" value="PAS"/>
    <property type="match status" value="2"/>
</dbReference>
<feature type="domain" description="PAS" evidence="8">
    <location>
        <begin position="123"/>
        <end position="165"/>
    </location>
</feature>
<evidence type="ECO:0000256" key="5">
    <source>
        <dbReference type="PROSITE-ProRule" id="PRU00703"/>
    </source>
</evidence>
<feature type="domain" description="PAS" evidence="8">
    <location>
        <begin position="240"/>
        <end position="288"/>
    </location>
</feature>
<keyword evidence="12" id="KW-1185">Reference proteome</keyword>
<evidence type="ECO:0000313" key="11">
    <source>
        <dbReference type="EMBL" id="KLU64818.1"/>
    </source>
</evidence>
<keyword evidence="1" id="KW-0547">Nucleotide-binding</keyword>
<keyword evidence="6" id="KW-0175">Coiled coil</keyword>
<dbReference type="InterPro" id="IPR025662">
    <property type="entry name" value="Sigma_54_int_dom_ATP-bd_1"/>
</dbReference>
<dbReference type="STRING" id="476652.DEAC_c31460"/>
<proteinExistence type="predicted"/>
<dbReference type="Gene3D" id="3.30.450.20">
    <property type="entry name" value="PAS domain"/>
    <property type="match status" value="2"/>
</dbReference>
<dbReference type="GO" id="GO:0006355">
    <property type="term" value="P:regulation of DNA-templated transcription"/>
    <property type="evidence" value="ECO:0007669"/>
    <property type="project" value="InterPro"/>
</dbReference>
<dbReference type="FunFam" id="3.40.50.300:FF:000006">
    <property type="entry name" value="DNA-binding transcriptional regulator NtrC"/>
    <property type="match status" value="1"/>
</dbReference>
<dbReference type="Pfam" id="PF25601">
    <property type="entry name" value="AAA_lid_14"/>
    <property type="match status" value="1"/>
</dbReference>
<dbReference type="GO" id="GO:0003677">
    <property type="term" value="F:DNA binding"/>
    <property type="evidence" value="ECO:0007669"/>
    <property type="project" value="UniProtKB-KW"/>
</dbReference>
<organism evidence="11 12">
    <name type="scientific">Desulfosporosinus acididurans</name>
    <dbReference type="NCBI Taxonomy" id="476652"/>
    <lineage>
        <taxon>Bacteria</taxon>
        <taxon>Bacillati</taxon>
        <taxon>Bacillota</taxon>
        <taxon>Clostridia</taxon>
        <taxon>Eubacteriales</taxon>
        <taxon>Desulfitobacteriaceae</taxon>
        <taxon>Desulfosporosinus</taxon>
    </lineage>
</organism>